<feature type="domain" description="Zinc finger CGNR" evidence="1">
    <location>
        <begin position="136"/>
        <end position="178"/>
    </location>
</feature>
<name>A0A1H2ZWC4_9PSEU</name>
<protein>
    <submittedName>
        <fullName evidence="2">Conserved protein containing a Zn-ribbon-like motif, possibly RNA-binding</fullName>
    </submittedName>
</protein>
<dbReference type="InterPro" id="IPR023286">
    <property type="entry name" value="ABATE_dom_sf"/>
</dbReference>
<evidence type="ECO:0000313" key="2">
    <source>
        <dbReference type="EMBL" id="SDX21154.1"/>
    </source>
</evidence>
<dbReference type="Gene3D" id="1.10.3300.10">
    <property type="entry name" value="Jann2411-like domain"/>
    <property type="match status" value="1"/>
</dbReference>
<dbReference type="OrthoDB" id="123307at2"/>
<dbReference type="PANTHER" id="PTHR35525">
    <property type="entry name" value="BLL6575 PROTEIN"/>
    <property type="match status" value="1"/>
</dbReference>
<dbReference type="PANTHER" id="PTHR35525:SF3">
    <property type="entry name" value="BLL6575 PROTEIN"/>
    <property type="match status" value="1"/>
</dbReference>
<keyword evidence="3" id="KW-1185">Reference proteome</keyword>
<accession>A0A1H2ZWC4</accession>
<gene>
    <name evidence="2" type="ORF">SAMN05216215_1008198</name>
</gene>
<dbReference type="Proteomes" id="UP000199529">
    <property type="component" value="Unassembled WGS sequence"/>
</dbReference>
<dbReference type="Pfam" id="PF07336">
    <property type="entry name" value="ABATE"/>
    <property type="match status" value="1"/>
</dbReference>
<dbReference type="STRING" id="418495.SAMN05216215_1008198"/>
<reference evidence="3" key="1">
    <citation type="submission" date="2016-10" db="EMBL/GenBank/DDBJ databases">
        <authorList>
            <person name="Varghese N."/>
            <person name="Submissions S."/>
        </authorList>
    </citation>
    <scope>NUCLEOTIDE SEQUENCE [LARGE SCALE GENOMIC DNA]</scope>
    <source>
        <strain evidence="3">CGMCC 4.3530</strain>
    </source>
</reference>
<evidence type="ECO:0000259" key="1">
    <source>
        <dbReference type="Pfam" id="PF11706"/>
    </source>
</evidence>
<dbReference type="AlphaFoldDB" id="A0A1H2ZWC4"/>
<organism evidence="2 3">
    <name type="scientific">Saccharopolyspora shandongensis</name>
    <dbReference type="NCBI Taxonomy" id="418495"/>
    <lineage>
        <taxon>Bacteria</taxon>
        <taxon>Bacillati</taxon>
        <taxon>Actinomycetota</taxon>
        <taxon>Actinomycetes</taxon>
        <taxon>Pseudonocardiales</taxon>
        <taxon>Pseudonocardiaceae</taxon>
        <taxon>Saccharopolyspora</taxon>
    </lineage>
</organism>
<dbReference type="InterPro" id="IPR021005">
    <property type="entry name" value="Znf_CGNR"/>
</dbReference>
<dbReference type="Pfam" id="PF11706">
    <property type="entry name" value="zf-CGNR"/>
    <property type="match status" value="1"/>
</dbReference>
<proteinExistence type="predicted"/>
<evidence type="ECO:0000313" key="3">
    <source>
        <dbReference type="Proteomes" id="UP000199529"/>
    </source>
</evidence>
<dbReference type="RefSeq" id="WP_093264819.1">
    <property type="nucleotide sequence ID" value="NZ_FNOK01000008.1"/>
</dbReference>
<sequence length="187" mass="20492">MTDPSAQAELVIAFANTVDIEDDTDALADTAGLARWLADADLTTSTPVVTAEDHDRCHRFRSGVRELLGTENQRAHVLAEADSVLRELPLLVSASAALQDDGPALRPAPELPAVPRAFATLASALAVLLITGEIERIKRCPAEDCGWVFWDNSKNRSRRWCSMRVCGNRNKARSFASRNRRSPDSPR</sequence>
<dbReference type="EMBL" id="FNOK01000008">
    <property type="protein sequence ID" value="SDX21154.1"/>
    <property type="molecule type" value="Genomic_DNA"/>
</dbReference>
<dbReference type="InterPro" id="IPR010852">
    <property type="entry name" value="ABATE"/>
</dbReference>
<dbReference type="SUPFAM" id="SSF160904">
    <property type="entry name" value="Jann2411-like"/>
    <property type="match status" value="1"/>
</dbReference>